<dbReference type="EMBL" id="SULI01000009">
    <property type="protein sequence ID" value="TKZ20803.1"/>
    <property type="molecule type" value="Genomic_DNA"/>
</dbReference>
<sequence length="520" mass="56737">MSSMHWLDRTIATLAPGAGLRRARQRQALDVLARAYEGAKQGRRTEGWIAAGSGANAEIAPALSRLRDRSRDLVRNNPYAAKAVEALVSNMIGTGLMPRARCADPEIARQADQLWLAFSARSDADGLTDFAGLQALCVRSLVESGEVLVRLRDRRLSDGLQVPLQLQVIEADHLDGAQNGPQRGELPGGAHLAQGVEFGPLGQRKAYWLFPRHPGEAGGAMRSVRVEARNVLHVFERLRPGQVRGVPWFAPVIVKLRDLDEYDEAELVRKKIEACFAAFVTGAEDEQTLGRAHVQANGQRVEGFEPGMIEYLEPGQDVTFASPSAAGGYSEYMRMQLHAIAAGVGLTYELLTGDLSQVNYSSIRAGLIEFRRRMEALQWQLLVPGLCQPVWERFVLAAQAAGKLPPDVEIGVEWTAPRFEAVDPLKDIQADVLAVRAGVMTLKEAIARQGYEPSAVLAEFAQTNAEIDGLGLIFDSDPRRSTKTGQDRGAMPAPAANSNETDRSQKDGGEKDEEDDDETN</sequence>
<name>A0A4U7N5F3_9RHOB</name>
<dbReference type="NCBIfam" id="TIGR01539">
    <property type="entry name" value="portal_lambda"/>
    <property type="match status" value="1"/>
</dbReference>
<dbReference type="AlphaFoldDB" id="A0A4U7N5F3"/>
<evidence type="ECO:0000256" key="1">
    <source>
        <dbReference type="SAM" id="MobiDB-lite"/>
    </source>
</evidence>
<feature type="compositionally biased region" description="Acidic residues" evidence="1">
    <location>
        <begin position="510"/>
        <end position="520"/>
    </location>
</feature>
<dbReference type="InterPro" id="IPR006429">
    <property type="entry name" value="Phage_lambda_portal"/>
</dbReference>
<gene>
    <name evidence="2" type="ORF">FAP39_09810</name>
</gene>
<evidence type="ECO:0000313" key="2">
    <source>
        <dbReference type="EMBL" id="TKZ20803.1"/>
    </source>
</evidence>
<feature type="compositionally biased region" description="Basic and acidic residues" evidence="1">
    <location>
        <begin position="500"/>
        <end position="509"/>
    </location>
</feature>
<dbReference type="Pfam" id="PF05136">
    <property type="entry name" value="Phage_portal_2"/>
    <property type="match status" value="1"/>
</dbReference>
<accession>A0A4U7N5F3</accession>
<proteinExistence type="predicted"/>
<dbReference type="GO" id="GO:0019068">
    <property type="term" value="P:virion assembly"/>
    <property type="evidence" value="ECO:0007669"/>
    <property type="project" value="InterPro"/>
</dbReference>
<dbReference type="Proteomes" id="UP000306575">
    <property type="component" value="Unassembled WGS sequence"/>
</dbReference>
<comment type="caution">
    <text evidence="2">The sequence shown here is derived from an EMBL/GenBank/DDBJ whole genome shotgun (WGS) entry which is preliminary data.</text>
</comment>
<reference evidence="2 3" key="1">
    <citation type="submission" date="2019-04" db="EMBL/GenBank/DDBJ databases">
        <title>Genome sequence of Pelagicola litoralis CL-ES2.</title>
        <authorList>
            <person name="Cao J."/>
        </authorList>
    </citation>
    <scope>NUCLEOTIDE SEQUENCE [LARGE SCALE GENOMIC DNA]</scope>
    <source>
        <strain evidence="2 3">CL-ES2</strain>
    </source>
</reference>
<organism evidence="2 3">
    <name type="scientific">Shimia litoralis</name>
    <dbReference type="NCBI Taxonomy" id="420403"/>
    <lineage>
        <taxon>Bacteria</taxon>
        <taxon>Pseudomonadati</taxon>
        <taxon>Pseudomonadota</taxon>
        <taxon>Alphaproteobacteria</taxon>
        <taxon>Rhodobacterales</taxon>
        <taxon>Roseobacteraceae</taxon>
    </lineage>
</organism>
<feature type="region of interest" description="Disordered" evidence="1">
    <location>
        <begin position="472"/>
        <end position="520"/>
    </location>
</feature>
<dbReference type="OrthoDB" id="9770450at2"/>
<evidence type="ECO:0000313" key="3">
    <source>
        <dbReference type="Proteomes" id="UP000306575"/>
    </source>
</evidence>
<protein>
    <submittedName>
        <fullName evidence="2">Phage portal protein</fullName>
    </submittedName>
</protein>
<keyword evidence="3" id="KW-1185">Reference proteome</keyword>
<dbReference type="GO" id="GO:0005198">
    <property type="term" value="F:structural molecule activity"/>
    <property type="evidence" value="ECO:0007669"/>
    <property type="project" value="InterPro"/>
</dbReference>